<reference evidence="2" key="1">
    <citation type="journal article" date="2019" name="Int. J. Syst. Evol. Microbiol.">
        <title>The Global Catalogue of Microorganisms (GCM) 10K type strain sequencing project: providing services to taxonomists for standard genome sequencing and annotation.</title>
        <authorList>
            <consortium name="The Broad Institute Genomics Platform"/>
            <consortium name="The Broad Institute Genome Sequencing Center for Infectious Disease"/>
            <person name="Wu L."/>
            <person name="Ma J."/>
        </authorList>
    </citation>
    <scope>NUCLEOTIDE SEQUENCE [LARGE SCALE GENOMIC DNA]</scope>
    <source>
        <strain evidence="2">KCTC 5701</strain>
    </source>
</reference>
<dbReference type="EMBL" id="JBHSOE010000044">
    <property type="protein sequence ID" value="MFC5658437.1"/>
    <property type="molecule type" value="Genomic_DNA"/>
</dbReference>
<evidence type="ECO:0000313" key="1">
    <source>
        <dbReference type="EMBL" id="MFC5658437.1"/>
    </source>
</evidence>
<dbReference type="SUPFAM" id="SSF56219">
    <property type="entry name" value="DNase I-like"/>
    <property type="match status" value="1"/>
</dbReference>
<comment type="caution">
    <text evidence="1">The sequence shown here is derived from an EMBL/GenBank/DDBJ whole genome shotgun (WGS) entry which is preliminary data.</text>
</comment>
<accession>A0ABW0WJK3</accession>
<keyword evidence="2" id="KW-1185">Reference proteome</keyword>
<protein>
    <submittedName>
        <fullName evidence="1">Uncharacterized protein</fullName>
    </submittedName>
</protein>
<dbReference type="InterPro" id="IPR036691">
    <property type="entry name" value="Endo/exonu/phosph_ase_sf"/>
</dbReference>
<evidence type="ECO:0000313" key="2">
    <source>
        <dbReference type="Proteomes" id="UP001596065"/>
    </source>
</evidence>
<name>A0ABW0WJK3_STRNO</name>
<dbReference type="RefSeq" id="WP_344352652.1">
    <property type="nucleotide sequence ID" value="NZ_BAAASM010000065.1"/>
</dbReference>
<gene>
    <name evidence="1" type="ORF">ACFP3J_23525</name>
</gene>
<proteinExistence type="predicted"/>
<sequence length="100" mass="10835">MIAPQPPDRDYRTVIACRTPAQPVHSPALVAPSATCAPTRRPTSWYGLTGAGFRFDHVFVSTPHMSHVAACDYHQQAREAGLTDHAVMTLRLGLPVTPST</sequence>
<organism evidence="1 2">
    <name type="scientific">Streptomyces nogalater</name>
    <dbReference type="NCBI Taxonomy" id="38314"/>
    <lineage>
        <taxon>Bacteria</taxon>
        <taxon>Bacillati</taxon>
        <taxon>Actinomycetota</taxon>
        <taxon>Actinomycetes</taxon>
        <taxon>Kitasatosporales</taxon>
        <taxon>Streptomycetaceae</taxon>
        <taxon>Streptomyces</taxon>
    </lineage>
</organism>
<dbReference type="Proteomes" id="UP001596065">
    <property type="component" value="Unassembled WGS sequence"/>
</dbReference>